<organism evidence="3 4">
    <name type="scientific">Mycoplasmopsis gallopavonis</name>
    <dbReference type="NCBI Taxonomy" id="76629"/>
    <lineage>
        <taxon>Bacteria</taxon>
        <taxon>Bacillati</taxon>
        <taxon>Mycoplasmatota</taxon>
        <taxon>Mycoplasmoidales</taxon>
        <taxon>Metamycoplasmataceae</taxon>
        <taxon>Mycoplasmopsis</taxon>
    </lineage>
</organism>
<sequence>MKRKEIQIDPSVFRQIFLKEVKKDLAKLRKNKLFLMKKATKQEFIRHFELLIHELETAKIANKDLEANRKQYTKVRNDIWIRSFLPYGICLLGLLLIAAIILVIKIN</sequence>
<feature type="transmembrane region" description="Helical" evidence="2">
    <location>
        <begin position="84"/>
        <end position="104"/>
    </location>
</feature>
<protein>
    <submittedName>
        <fullName evidence="3">Uncharacterized protein</fullName>
    </submittedName>
</protein>
<evidence type="ECO:0000256" key="1">
    <source>
        <dbReference type="SAM" id="Coils"/>
    </source>
</evidence>
<dbReference type="AlphaFoldDB" id="A0A449AZC3"/>
<dbReference type="Proteomes" id="UP000289862">
    <property type="component" value="Chromosome"/>
</dbReference>
<dbReference type="EMBL" id="LR215031">
    <property type="protein sequence ID" value="VEU72873.1"/>
    <property type="molecule type" value="Genomic_DNA"/>
</dbReference>
<evidence type="ECO:0000313" key="4">
    <source>
        <dbReference type="Proteomes" id="UP000289862"/>
    </source>
</evidence>
<keyword evidence="1" id="KW-0175">Coiled coil</keyword>
<gene>
    <name evidence="3" type="ORF">NCTC10186_00348</name>
</gene>
<keyword evidence="2" id="KW-1133">Transmembrane helix</keyword>
<reference evidence="3 4" key="1">
    <citation type="submission" date="2019-01" db="EMBL/GenBank/DDBJ databases">
        <authorList>
            <consortium name="Pathogen Informatics"/>
        </authorList>
    </citation>
    <scope>NUCLEOTIDE SEQUENCE [LARGE SCALE GENOMIC DNA]</scope>
    <source>
        <strain evidence="3 4">NCTC10186</strain>
    </source>
</reference>
<keyword evidence="2" id="KW-0472">Membrane</keyword>
<evidence type="ECO:0000313" key="3">
    <source>
        <dbReference type="EMBL" id="VEU72873.1"/>
    </source>
</evidence>
<accession>A0A449AZC3</accession>
<feature type="coiled-coil region" evidence="1">
    <location>
        <begin position="18"/>
        <end position="75"/>
    </location>
</feature>
<dbReference type="RefSeq" id="WP_119572255.1">
    <property type="nucleotide sequence ID" value="NZ_LR215031.1"/>
</dbReference>
<keyword evidence="4" id="KW-1185">Reference proteome</keyword>
<name>A0A449AZC3_9BACT</name>
<evidence type="ECO:0000256" key="2">
    <source>
        <dbReference type="SAM" id="Phobius"/>
    </source>
</evidence>
<keyword evidence="2" id="KW-0812">Transmembrane</keyword>
<dbReference type="KEGG" id="mgal:NCTC10186_00348"/>
<proteinExistence type="predicted"/>